<sequence length="1974" mass="214406">MLIFNRGFGMGSPLSIVFLLVMLQALDVFCVRIDRGRDTTNEERNKTKAESHGQGTEVTPLRNAPAAVKEEWSRRPPGMAVKEDDKRLSHGTGDTTNTTLLYPPAQYHSDSSNVPETRKPAALTDQRQKKLKDWSGNLSGKSSMTSNGRDKGQERGKSGNPSDKSSMTSNGRDTGQERGTSGNPSDKSSMTSNGRDTGQERGTLGNPLDKSSMTSNGRDTVGQERGTSGNPLDKSSMTSNGRDTVGQERGTSGNPSDKSFMISNGRDTGQERSWSSNPSDKSSMTSDGKDTGRERGRSGKLSDKSVMTSDGIDTGQLRGRSRNPSDKSSMTSDGKDTGQERGRSRNPSDKSSMTSDGKDTGQERGRSGKLSDKSSMTSDGRDTGRERGRSGKLSDKSSMTSDGRDTGQERSWSENPSDKSSMASDGKDTGQERGRSGKLSDKSSMKSDGKDTGQDRGRSGKLSDKSSMKSDGRDTGEKSWSGNPSDKSSMTSDGRDTGQERGRSGKLSDKSSMTSDGRDTGQERSWSENPSDKSSMASDGKDTGQERGRSGKLSDKSSMKSDGKDTGQDRGTSGKLSYKSSMTSDGRDTGEKSWSGNPSDKSSMTSDGRDTGQERSWSSNPSDKSSMTSDSSATGEKRSWSFNTSHKSLTTSRPELEATREATKQHHWQDAPHDSTTTAWREEDARQRMERWKTMSRDEQMERLKTMNHNEQMERLKTMNHNEQMERLKTMNHNEQMERLKTMNHNEQMERLKTMNHNEQMERLKTMNHNEQMERLKTMNHNEQMERLKTMNHNEQMERLKTMNHNEGMERKTMHLNVSSARRDDKAVRGGMTTRSREHPQRKRRQATYGDDEITAYYANYSCGCPLCKTPANKSNLAQITYKKLSYSSSQWPCTAAGCGANNGNTGSHLTYYPGTPNGVHTGDDDKRPWWYCDLDGYFTITTFDMSLRDPSLSFNYNRLYHTVVTIEGELCFDFGTNTTQLEAYRNKERPCHSPIRGRYVTVQKKDDDPRGTGKWYYIQIQELSIYACLPGHYFKKSENKCVPCGSPCKYICDNLFGCNTIVNYNVVAKFTGVEMSPLDVGTADSTTDLRVRSALSTNAAECAATGTQTDQNYYRFWRVAKADTFRVFHFYVTPTLNYEIDLMTNLKFLVMRHQVNLGTSFDAGPTILCKHFTGSFAGSRQKITCDRPMTGSIFVIQGPPTSSLSLCEVEVMGYLITEIKRGETGCGDPETSTCEVGYSCDNGVCKIPVGGNCARSKLKTLCDNQTTCDGGTCKLGVNERCKTISDCRGTAQCDDITSSCRLKVGGQCADSGECGTDSTCYEGTCRLHFGEACNASDDKCTALTKCSTNAENTAPVCLLELGQSCFRDNKTMCVDGTVCDKDRICRVPPGEQCSTINGEYCGLGTQCEGGSCRLLLGATCLTNGIECSPGLVCDSLGQCRIPADGSCSERPTGCLAGANCNSDKCECQTDNCIPSSGKIGSVCTVTDEDPQGKESCSDPFAICDSNLGVCQCNGEFDTLRANFTCAKGPGSNCNTTSPCSPGLVCDYGNVCAIDAGDSCEGRKIRFCRRDTICDKDSFCRWTSGVDCRSRKDMCAVGQRCDSSGVCKLPLNKECNYNEACEVGANCDGKTSRCTCTEGIAKPTTQGDSCEPSPGRVGGDCSPKCLDPNSVCDNQKCNCSAGFSVNYEDFTCTKDLGESCENDEECGPSASCDSGKECSLSLGQSCRGELKENCGQVAVCDKNDECKIKGQGTCDRNAFLPCEVGTFCDWLGVCRQEASGSCDNVTSLCAAGAVCVDKSCQCDKDISVAFDVVCKPADGRVGAECNDVNLKCTAAGAKCVDAVCICADGVKTTNEFGCSGVSEKKETPTSSVSMVGLIVGVAVSTLLLSCCLGFVIFKRSKKSKEKAQDLIKERTKSMADLSALANAATPDGKAKQADNAIQADPASQSADHVIEDEVSSGVQEDSVDEVSDNE</sequence>
<feature type="compositionally biased region" description="Polar residues" evidence="1">
    <location>
        <begin position="159"/>
        <end position="196"/>
    </location>
</feature>
<feature type="compositionally biased region" description="Basic and acidic residues" evidence="1">
    <location>
        <begin position="539"/>
        <end position="568"/>
    </location>
</feature>
<evidence type="ECO:0000313" key="5">
    <source>
        <dbReference type="Proteomes" id="UP001374579"/>
    </source>
</evidence>
<dbReference type="EMBL" id="JBAMIC010000012">
    <property type="protein sequence ID" value="KAK7098287.1"/>
    <property type="molecule type" value="Genomic_DNA"/>
</dbReference>
<feature type="transmembrane region" description="Helical" evidence="2">
    <location>
        <begin position="1874"/>
        <end position="1897"/>
    </location>
</feature>
<feature type="compositionally biased region" description="Basic and acidic residues" evidence="1">
    <location>
        <begin position="516"/>
        <end position="526"/>
    </location>
</feature>
<reference evidence="4 5" key="1">
    <citation type="submission" date="2024-02" db="EMBL/GenBank/DDBJ databases">
        <title>Chromosome-scale genome assembly of the rough periwinkle Littorina saxatilis.</title>
        <authorList>
            <person name="De Jode A."/>
            <person name="Faria R."/>
            <person name="Formenti G."/>
            <person name="Sims Y."/>
            <person name="Smith T.P."/>
            <person name="Tracey A."/>
            <person name="Wood J.M.D."/>
            <person name="Zagrodzka Z.B."/>
            <person name="Johannesson K."/>
            <person name="Butlin R.K."/>
            <person name="Leder E.H."/>
        </authorList>
    </citation>
    <scope>NUCLEOTIDE SEQUENCE [LARGE SCALE GENOMIC DNA]</scope>
    <source>
        <strain evidence="4">Snail1</strain>
        <tissue evidence="4">Muscle</tissue>
    </source>
</reference>
<feature type="compositionally biased region" description="Polar residues" evidence="1">
    <location>
        <begin position="592"/>
        <end position="606"/>
    </location>
</feature>
<feature type="compositionally biased region" description="Polar residues" evidence="1">
    <location>
        <begin position="527"/>
        <end position="537"/>
    </location>
</feature>
<feature type="compositionally biased region" description="Basic and acidic residues" evidence="1">
    <location>
        <begin position="680"/>
        <end position="697"/>
    </location>
</feature>
<keyword evidence="2" id="KW-0812">Transmembrane</keyword>
<feature type="compositionally biased region" description="Polar residues" evidence="1">
    <location>
        <begin position="209"/>
        <end position="218"/>
    </location>
</feature>
<feature type="compositionally biased region" description="Polar residues" evidence="1">
    <location>
        <begin position="478"/>
        <end position="492"/>
    </location>
</feature>
<dbReference type="InterPro" id="IPR008979">
    <property type="entry name" value="Galactose-bd-like_sf"/>
</dbReference>
<protein>
    <submittedName>
        <fullName evidence="4">Uncharacterized protein</fullName>
    </submittedName>
</protein>
<dbReference type="SUPFAM" id="SSF49785">
    <property type="entry name" value="Galactose-binding domain-like"/>
    <property type="match status" value="2"/>
</dbReference>
<keyword evidence="2" id="KW-1133">Transmembrane helix</keyword>
<keyword evidence="3" id="KW-0732">Signal</keyword>
<keyword evidence="2" id="KW-0472">Membrane</keyword>
<feature type="compositionally biased region" description="Polar residues" evidence="1">
    <location>
        <begin position="413"/>
        <end position="423"/>
    </location>
</feature>
<feature type="compositionally biased region" description="Basic and acidic residues" evidence="1">
    <location>
        <begin position="148"/>
        <end position="157"/>
    </location>
</feature>
<keyword evidence="5" id="KW-1185">Reference proteome</keyword>
<feature type="compositionally biased region" description="Basic and acidic residues" evidence="1">
    <location>
        <begin position="654"/>
        <end position="673"/>
    </location>
</feature>
<feature type="compositionally biased region" description="Basic and acidic residues" evidence="1">
    <location>
        <begin position="402"/>
        <end position="412"/>
    </location>
</feature>
<feature type="compositionally biased region" description="Basic and acidic residues" evidence="1">
    <location>
        <begin position="333"/>
        <end position="348"/>
    </location>
</feature>
<comment type="caution">
    <text evidence="4">The sequence shown here is derived from an EMBL/GenBank/DDBJ whole genome shotgun (WGS) entry which is preliminary data.</text>
</comment>
<organism evidence="4 5">
    <name type="scientific">Littorina saxatilis</name>
    <dbReference type="NCBI Taxonomy" id="31220"/>
    <lineage>
        <taxon>Eukaryota</taxon>
        <taxon>Metazoa</taxon>
        <taxon>Spiralia</taxon>
        <taxon>Lophotrochozoa</taxon>
        <taxon>Mollusca</taxon>
        <taxon>Gastropoda</taxon>
        <taxon>Caenogastropoda</taxon>
        <taxon>Littorinimorpha</taxon>
        <taxon>Littorinoidea</taxon>
        <taxon>Littorinidae</taxon>
        <taxon>Littorina</taxon>
    </lineage>
</organism>
<dbReference type="Gene3D" id="2.60.120.260">
    <property type="entry name" value="Galactose-binding domain-like"/>
    <property type="match status" value="2"/>
</dbReference>
<feature type="compositionally biased region" description="Polar residues" evidence="1">
    <location>
        <begin position="225"/>
        <end position="242"/>
    </location>
</feature>
<feature type="compositionally biased region" description="Basic and acidic residues" evidence="1">
    <location>
        <begin position="287"/>
        <end position="303"/>
    </location>
</feature>
<evidence type="ECO:0000313" key="4">
    <source>
        <dbReference type="EMBL" id="KAK7098287.1"/>
    </source>
</evidence>
<name>A0AAN9B3N2_9CAEN</name>
<evidence type="ECO:0000256" key="3">
    <source>
        <dbReference type="SAM" id="SignalP"/>
    </source>
</evidence>
<proteinExistence type="predicted"/>
<feature type="compositionally biased region" description="Polar residues" evidence="1">
    <location>
        <begin position="640"/>
        <end position="653"/>
    </location>
</feature>
<feature type="compositionally biased region" description="Basic and acidic residues" evidence="1">
    <location>
        <begin position="356"/>
        <end position="372"/>
    </location>
</feature>
<feature type="compositionally biased region" description="Basic and acidic residues" evidence="1">
    <location>
        <begin position="493"/>
        <end position="509"/>
    </location>
</feature>
<feature type="region of interest" description="Disordered" evidence="1">
    <location>
        <begin position="819"/>
        <end position="847"/>
    </location>
</feature>
<feature type="compositionally biased region" description="Basic and acidic residues" evidence="1">
    <location>
        <begin position="379"/>
        <end position="395"/>
    </location>
</feature>
<feature type="chain" id="PRO_5042968306" evidence="3">
    <location>
        <begin position="31"/>
        <end position="1974"/>
    </location>
</feature>
<evidence type="ECO:0000256" key="1">
    <source>
        <dbReference type="SAM" id="MobiDB-lite"/>
    </source>
</evidence>
<accession>A0AAN9B3N2</accession>
<feature type="region of interest" description="Disordered" evidence="1">
    <location>
        <begin position="39"/>
        <end position="697"/>
    </location>
</feature>
<feature type="compositionally biased region" description="Low complexity" evidence="1">
    <location>
        <begin position="618"/>
        <end position="632"/>
    </location>
</feature>
<feature type="compositionally biased region" description="Basic and acidic residues" evidence="1">
    <location>
        <begin position="425"/>
        <end position="477"/>
    </location>
</feature>
<gene>
    <name evidence="4" type="ORF">V1264_002619</name>
</gene>
<feature type="compositionally biased region" description="Polar residues" evidence="1">
    <location>
        <begin position="569"/>
        <end position="584"/>
    </location>
</feature>
<feature type="compositionally biased region" description="Polar residues" evidence="1">
    <location>
        <begin position="136"/>
        <end position="147"/>
    </location>
</feature>
<dbReference type="SUPFAM" id="SSF158791">
    <property type="entry name" value="MgtE N-terminal domain-like"/>
    <property type="match status" value="1"/>
</dbReference>
<evidence type="ECO:0000256" key="2">
    <source>
        <dbReference type="SAM" id="Phobius"/>
    </source>
</evidence>
<feature type="compositionally biased region" description="Polar residues" evidence="1">
    <location>
        <begin position="249"/>
        <end position="286"/>
    </location>
</feature>
<feature type="compositionally biased region" description="Basic and acidic residues" evidence="1">
    <location>
        <begin position="39"/>
        <end position="51"/>
    </location>
</feature>
<feature type="compositionally biased region" description="Acidic residues" evidence="1">
    <location>
        <begin position="1965"/>
        <end position="1974"/>
    </location>
</feature>
<feature type="region of interest" description="Disordered" evidence="1">
    <location>
        <begin position="1928"/>
        <end position="1974"/>
    </location>
</feature>
<dbReference type="Proteomes" id="UP001374579">
    <property type="component" value="Unassembled WGS sequence"/>
</dbReference>
<feature type="signal peptide" evidence="3">
    <location>
        <begin position="1"/>
        <end position="30"/>
    </location>
</feature>